<dbReference type="GO" id="GO:0005938">
    <property type="term" value="C:cell cortex"/>
    <property type="evidence" value="ECO:0007669"/>
    <property type="project" value="TreeGrafter"/>
</dbReference>
<accession>A0A8C2UXE9</accession>
<dbReference type="GO" id="GO:0030427">
    <property type="term" value="C:site of polarized growth"/>
    <property type="evidence" value="ECO:0007669"/>
    <property type="project" value="TreeGrafter"/>
</dbReference>
<name>A0A8C2UXE9_CHILA</name>
<protein>
    <submittedName>
        <fullName evidence="2">FRY like transcription coactivator</fullName>
    </submittedName>
</protein>
<dbReference type="Pfam" id="PF14222">
    <property type="entry name" value="MOR2-PAG1_N"/>
    <property type="match status" value="1"/>
</dbReference>
<gene>
    <name evidence="2" type="primary">FRYL</name>
</gene>
<dbReference type="PANTHER" id="PTHR12295:SF9">
    <property type="entry name" value="PROTEIN FURRY HOMOLOG-LIKE"/>
    <property type="match status" value="1"/>
</dbReference>
<organism evidence="2 3">
    <name type="scientific">Chinchilla lanigera</name>
    <name type="common">Long-tailed chinchilla</name>
    <name type="synonym">Chinchilla villidera</name>
    <dbReference type="NCBI Taxonomy" id="34839"/>
    <lineage>
        <taxon>Eukaryota</taxon>
        <taxon>Metazoa</taxon>
        <taxon>Chordata</taxon>
        <taxon>Craniata</taxon>
        <taxon>Vertebrata</taxon>
        <taxon>Euteleostomi</taxon>
        <taxon>Mammalia</taxon>
        <taxon>Eutheria</taxon>
        <taxon>Euarchontoglires</taxon>
        <taxon>Glires</taxon>
        <taxon>Rodentia</taxon>
        <taxon>Hystricomorpha</taxon>
        <taxon>Chinchillidae</taxon>
        <taxon>Chinchilla</taxon>
    </lineage>
</organism>
<evidence type="ECO:0000313" key="2">
    <source>
        <dbReference type="Ensembl" id="ENSCLAP00000006843.1"/>
    </source>
</evidence>
<dbReference type="GeneTree" id="ENSGT00610000086058"/>
<evidence type="ECO:0000259" key="1">
    <source>
        <dbReference type="Pfam" id="PF14222"/>
    </source>
</evidence>
<reference evidence="2" key="2">
    <citation type="submission" date="2025-09" db="UniProtKB">
        <authorList>
            <consortium name="Ensembl"/>
        </authorList>
    </citation>
    <scope>IDENTIFICATION</scope>
</reference>
<dbReference type="PANTHER" id="PTHR12295">
    <property type="entry name" value="FURRY-RELATED"/>
    <property type="match status" value="1"/>
</dbReference>
<dbReference type="InterPro" id="IPR025614">
    <property type="entry name" value="Cell_morpho_N"/>
</dbReference>
<feature type="domain" description="Cell morphogenesis protein N-terminal" evidence="1">
    <location>
        <begin position="1"/>
        <end position="114"/>
    </location>
</feature>
<evidence type="ECO:0000313" key="3">
    <source>
        <dbReference type="Proteomes" id="UP000694398"/>
    </source>
</evidence>
<dbReference type="InterPro" id="IPR039867">
    <property type="entry name" value="Furry/Tao3/Mor2"/>
</dbReference>
<proteinExistence type="predicted"/>
<keyword evidence="3" id="KW-1185">Reference proteome</keyword>
<dbReference type="GO" id="GO:0000902">
    <property type="term" value="P:cell morphogenesis"/>
    <property type="evidence" value="ECO:0007669"/>
    <property type="project" value="InterPro"/>
</dbReference>
<reference evidence="2" key="1">
    <citation type="submission" date="2025-08" db="UniProtKB">
        <authorList>
            <consortium name="Ensembl"/>
        </authorList>
    </citation>
    <scope>IDENTIFICATION</scope>
</reference>
<dbReference type="Ensembl" id="ENSCLAT00000006955.1">
    <property type="protein sequence ID" value="ENSCLAP00000006843.1"/>
    <property type="gene ID" value="ENSCLAG00000004818.1"/>
</dbReference>
<dbReference type="AlphaFoldDB" id="A0A8C2UXE9"/>
<sequence>YPVEDFEASFQFMQECAQYFLEVKDKDIKHALAGLFVEILIPVAAAVKNEVNVPCLKNFVEMLYQTTFELSSRKKHSLALYPLITCLLCVSQKQFFLNNWHIFLQNCLSHLKVRCDYISVLIL</sequence>
<dbReference type="GO" id="GO:0031175">
    <property type="term" value="P:neuron projection development"/>
    <property type="evidence" value="ECO:0007669"/>
    <property type="project" value="TreeGrafter"/>
</dbReference>
<dbReference type="Proteomes" id="UP000694398">
    <property type="component" value="Unassembled WGS sequence"/>
</dbReference>